<proteinExistence type="predicted"/>
<dbReference type="InterPro" id="IPR051255">
    <property type="entry name" value="Retroviral_env_glycoprotein"/>
</dbReference>
<keyword evidence="3" id="KW-1185">Reference proteome</keyword>
<keyword evidence="2" id="KW-1133">Transmembrane helix</keyword>
<evidence type="ECO:0000256" key="2">
    <source>
        <dbReference type="SAM" id="Phobius"/>
    </source>
</evidence>
<dbReference type="RefSeq" id="XP_013202611.1">
    <property type="nucleotide sequence ID" value="XM_013347157.2"/>
</dbReference>
<evidence type="ECO:0000256" key="1">
    <source>
        <dbReference type="ARBA" id="ARBA00004328"/>
    </source>
</evidence>
<evidence type="ECO:0000313" key="3">
    <source>
        <dbReference type="Proteomes" id="UP000694915"/>
    </source>
</evidence>
<name>A0ABM1AIP9_MICOH</name>
<protein>
    <submittedName>
        <fullName evidence="4">Uncharacterized protein LOC102002509</fullName>
    </submittedName>
</protein>
<accession>A0ABM1AIP9</accession>
<reference evidence="4" key="1">
    <citation type="submission" date="2025-08" db="UniProtKB">
        <authorList>
            <consortium name="RefSeq"/>
        </authorList>
    </citation>
    <scope>IDENTIFICATION</scope>
</reference>
<dbReference type="PANTHER" id="PTHR34313">
    <property type="entry name" value="ENDOGENOUS RETROVIRUS GROUP K MEMBER 113 ENV POLYPROTEIN-RELATED"/>
    <property type="match status" value="1"/>
</dbReference>
<keyword evidence="2" id="KW-0812">Transmembrane</keyword>
<evidence type="ECO:0000313" key="4">
    <source>
        <dbReference type="RefSeq" id="XP_013202611.1"/>
    </source>
</evidence>
<dbReference type="PANTHER" id="PTHR34313:SF2">
    <property type="entry name" value="ENDOGENOUS RETROVIRUS GROUP K MEMBER 21 ENV POLYPROTEIN-LIKE"/>
    <property type="match status" value="1"/>
</dbReference>
<sequence length="357" mass="38992">MAGVSPLFAGMFLCGPRACTDIRPLALQRGLAFNATARWNTSDIFETSLQINYAAGMTFSIVSLACVLPPFMFVSFNGSVGEDGVLNCSSSSCFLSNCWSPTDESVLMVRIPALVPLVVEDPQDGRELTLYRERRDFGITAAVITAIAISATAATVAGITVSQSAATAETVNTLAACVTQALETQTTINPHIQLGMLNLNLQTALLQEQINMLWMVQQASCSHFYHSAYVTLMEMKNMSFEVQRLNAYLRGPWNDSFVKFTHSLVHQIIAINETRVEPISAEGWWNTMAQIGGWAQRWGGALSQGILGLVGVAVGLLLLKRVLNIFILTELVHHQVLLSLAHDSSGSHEVWLQMLKK</sequence>
<keyword evidence="2" id="KW-0472">Membrane</keyword>
<dbReference type="Proteomes" id="UP000694915">
    <property type="component" value="Chromosome 1"/>
</dbReference>
<comment type="subcellular location">
    <subcellularLocation>
        <location evidence="1">Virion</location>
    </subcellularLocation>
</comment>
<gene>
    <name evidence="4" type="primary">LOC102002509</name>
</gene>
<feature type="transmembrane region" description="Helical" evidence="2">
    <location>
        <begin position="298"/>
        <end position="319"/>
    </location>
</feature>
<dbReference type="GeneID" id="102002509"/>
<organism evidence="3 4">
    <name type="scientific">Microtus ochrogaster</name>
    <name type="common">Prairie vole</name>
    <dbReference type="NCBI Taxonomy" id="79684"/>
    <lineage>
        <taxon>Eukaryota</taxon>
        <taxon>Metazoa</taxon>
        <taxon>Chordata</taxon>
        <taxon>Craniata</taxon>
        <taxon>Vertebrata</taxon>
        <taxon>Euteleostomi</taxon>
        <taxon>Mammalia</taxon>
        <taxon>Eutheria</taxon>
        <taxon>Euarchontoglires</taxon>
        <taxon>Glires</taxon>
        <taxon>Rodentia</taxon>
        <taxon>Myomorpha</taxon>
        <taxon>Muroidea</taxon>
        <taxon>Cricetidae</taxon>
        <taxon>Arvicolinae</taxon>
        <taxon>Microtus</taxon>
    </lineage>
</organism>